<organism evidence="1 2">
    <name type="scientific">Pyrocoelia pectoralis</name>
    <dbReference type="NCBI Taxonomy" id="417401"/>
    <lineage>
        <taxon>Eukaryota</taxon>
        <taxon>Metazoa</taxon>
        <taxon>Ecdysozoa</taxon>
        <taxon>Arthropoda</taxon>
        <taxon>Hexapoda</taxon>
        <taxon>Insecta</taxon>
        <taxon>Pterygota</taxon>
        <taxon>Neoptera</taxon>
        <taxon>Endopterygota</taxon>
        <taxon>Coleoptera</taxon>
        <taxon>Polyphaga</taxon>
        <taxon>Elateriformia</taxon>
        <taxon>Elateroidea</taxon>
        <taxon>Lampyridae</taxon>
        <taxon>Lampyrinae</taxon>
        <taxon>Pyrocoelia</taxon>
    </lineage>
</organism>
<sequence>MATIADSVGEMREDIPLKQGTKSARWCSCDEDVFGGSRFVNISFGVLSVVVTIALLVQINYGDYQVAPHGSVASDSSECSSIGTTILKNGGNAVDAAIASTFCLAVVNPHITGLDASGQMLLYDHRTREKPITIDFSNIKSEMGLFPRLTIAFAYVHKKYGKLSWKTLVQPSADLARSGFLVSRTLASSLLNYQGPNNIFGGTLEAGKKLTLKPLGDYLSIIGNTAEEDLYKHVSNTNELLESLAAVSKFKNYNIFVPATSEIGSTLMSNLQQLDHFNFSASELLKPSYVSTIAQVTKNGYDNLNTMGQYYEGTSSNVAVMDLNDFYVSIVTGMSAPFGSGKVTVGGYLSDINYTAKLSHLPLIITDTNYVCGRRIVLGFGDIVIGSQVITSLLLSAENLTISVEGPRFHILRNGALGIEKGHTPSYSTDVINNLENLTNGMVEQIKEPYSSCNVVEKYGDALNSHSDSRGGGIASRF</sequence>
<name>A0AAN7ZK16_9COLE</name>
<keyword evidence="2" id="KW-1185">Reference proteome</keyword>
<evidence type="ECO:0000313" key="1">
    <source>
        <dbReference type="EMBL" id="KAK5650465.1"/>
    </source>
</evidence>
<dbReference type="Gene3D" id="3.60.20.40">
    <property type="match status" value="1"/>
</dbReference>
<dbReference type="InterPro" id="IPR043137">
    <property type="entry name" value="GGT_ssub_C"/>
</dbReference>
<dbReference type="Pfam" id="PF01019">
    <property type="entry name" value="G_glu_transpept"/>
    <property type="match status" value="2"/>
</dbReference>
<dbReference type="PANTHER" id="PTHR11686">
    <property type="entry name" value="GAMMA GLUTAMYL TRANSPEPTIDASE"/>
    <property type="match status" value="1"/>
</dbReference>
<dbReference type="AlphaFoldDB" id="A0AAN7ZK16"/>
<gene>
    <name evidence="1" type="ORF">RI129_001494</name>
</gene>
<proteinExistence type="predicted"/>
<dbReference type="GO" id="GO:0006751">
    <property type="term" value="P:glutathione catabolic process"/>
    <property type="evidence" value="ECO:0007669"/>
    <property type="project" value="InterPro"/>
</dbReference>
<dbReference type="GO" id="GO:0005886">
    <property type="term" value="C:plasma membrane"/>
    <property type="evidence" value="ECO:0007669"/>
    <property type="project" value="TreeGrafter"/>
</dbReference>
<dbReference type="PANTHER" id="PTHR11686:SF9">
    <property type="entry name" value="RE13973P"/>
    <property type="match status" value="1"/>
</dbReference>
<dbReference type="InterPro" id="IPR000101">
    <property type="entry name" value="GGT_peptidase"/>
</dbReference>
<comment type="caution">
    <text evidence="1">The sequence shown here is derived from an EMBL/GenBank/DDBJ whole genome shotgun (WGS) entry which is preliminary data.</text>
</comment>
<evidence type="ECO:0000313" key="2">
    <source>
        <dbReference type="Proteomes" id="UP001329430"/>
    </source>
</evidence>
<accession>A0AAN7ZK16</accession>
<dbReference type="Proteomes" id="UP001329430">
    <property type="component" value="Chromosome 1"/>
</dbReference>
<dbReference type="InterPro" id="IPR029055">
    <property type="entry name" value="Ntn_hydrolases_N"/>
</dbReference>
<reference evidence="1 2" key="1">
    <citation type="journal article" date="2024" name="Insects">
        <title>An Improved Chromosome-Level Genome Assembly of the Firefly Pyrocoelia pectoralis.</title>
        <authorList>
            <person name="Fu X."/>
            <person name="Meyer-Rochow V.B."/>
            <person name="Ballantyne L."/>
            <person name="Zhu X."/>
        </authorList>
    </citation>
    <scope>NUCLEOTIDE SEQUENCE [LARGE SCALE GENOMIC DNA]</scope>
    <source>
        <strain evidence="1">XCY_ONT2</strain>
    </source>
</reference>
<protein>
    <recommendedName>
        <fullName evidence="3">Gamma-glutamyltransferase</fullName>
    </recommendedName>
</protein>
<dbReference type="PRINTS" id="PR01210">
    <property type="entry name" value="GGTRANSPTASE"/>
</dbReference>
<dbReference type="EMBL" id="JAVRBK010000001">
    <property type="protein sequence ID" value="KAK5650465.1"/>
    <property type="molecule type" value="Genomic_DNA"/>
</dbReference>
<evidence type="ECO:0008006" key="3">
    <source>
        <dbReference type="Google" id="ProtNLM"/>
    </source>
</evidence>
<dbReference type="GO" id="GO:0036374">
    <property type="term" value="F:glutathione hydrolase activity"/>
    <property type="evidence" value="ECO:0007669"/>
    <property type="project" value="InterPro"/>
</dbReference>
<dbReference type="SUPFAM" id="SSF56235">
    <property type="entry name" value="N-terminal nucleophile aminohydrolases (Ntn hydrolases)"/>
    <property type="match status" value="1"/>
</dbReference>